<feature type="region of interest" description="Disordered" evidence="1">
    <location>
        <begin position="399"/>
        <end position="501"/>
    </location>
</feature>
<name>A0A364NF82_STELY</name>
<dbReference type="Proteomes" id="UP000249619">
    <property type="component" value="Unassembled WGS sequence"/>
</dbReference>
<feature type="region of interest" description="Disordered" evidence="1">
    <location>
        <begin position="517"/>
        <end position="537"/>
    </location>
</feature>
<dbReference type="EMBL" id="QGDH01000007">
    <property type="protein sequence ID" value="RAR15926.1"/>
    <property type="molecule type" value="Genomic_DNA"/>
</dbReference>
<feature type="region of interest" description="Disordered" evidence="1">
    <location>
        <begin position="227"/>
        <end position="338"/>
    </location>
</feature>
<dbReference type="AlphaFoldDB" id="A0A364NF82"/>
<evidence type="ECO:0000256" key="1">
    <source>
        <dbReference type="SAM" id="MobiDB-lite"/>
    </source>
</evidence>
<sequence>MKVVEKDTDRKAEIHICKRQHQGPGRFGGKFTGTTLTVVHDAIVDGVLRKSSWTVAKNVRLQTNKKLDTERFLFRADDGIIDSEMTVAPLSGVTSAQAEMQETIGTMELRLYVTRQLSVFHAVENNKNYYVSSEEITGNGSENFVHYKRIPPTFQLDIEKNSAPLGKPADNGHRKKMNQSRPGKEPWGIFRFHYRSKEALDEHRLICTYDPLSKEITEPRVLSLEPVPRLEVGAKPPKDEEDTSTRSSSPFPPATPCAPAKSVDRSRKSSTPAKIPLDPKASLTATKMSSTMEQSVSTFPGKITESNSGNPTSPTPREGNTEEGFQVKTSAKPAAQPPVLHPAAADIAKGLNAERLDGNKFSSMVNWPAISNVFKDGTNGSAEYEERKVVSIPGNEATVTYSTQKETPAPAKEIIQMPAQPKATQTKKPGSKPTYPSTGATNLSPNTAMLSSAATSNKRPSPSTNDTPIEPKRQRVGPASILPSIQPLVPPIISRSPTPKTASIEIKLVTQRKKLEEMRKKRQETAKKQAAIDEQMAPYKQRMAEELERLNKEMMDEESAFIEESQHLHISVAILKDFKKDEDGN</sequence>
<feature type="compositionally biased region" description="Polar residues" evidence="1">
    <location>
        <begin position="422"/>
        <end position="467"/>
    </location>
</feature>
<comment type="caution">
    <text evidence="2">The sequence shown here is derived from an EMBL/GenBank/DDBJ whole genome shotgun (WGS) entry which is preliminary data.</text>
</comment>
<proteinExistence type="predicted"/>
<keyword evidence="3" id="KW-1185">Reference proteome</keyword>
<reference evidence="3" key="1">
    <citation type="submission" date="2018-05" db="EMBL/GenBank/DDBJ databases">
        <title>Draft genome sequence of Stemphylium lycopersici strain CIDEFI 213.</title>
        <authorList>
            <person name="Medina R."/>
            <person name="Franco M.E.E."/>
            <person name="Lucentini C.G."/>
            <person name="Saparrat M.C.N."/>
            <person name="Balatti P.A."/>
        </authorList>
    </citation>
    <scope>NUCLEOTIDE SEQUENCE [LARGE SCALE GENOMIC DNA]</scope>
    <source>
        <strain evidence="3">CIDEFI 213</strain>
    </source>
</reference>
<evidence type="ECO:0000313" key="2">
    <source>
        <dbReference type="EMBL" id="RAR15926.1"/>
    </source>
</evidence>
<evidence type="ECO:0000313" key="3">
    <source>
        <dbReference type="Proteomes" id="UP000249619"/>
    </source>
</evidence>
<feature type="compositionally biased region" description="Polar residues" evidence="1">
    <location>
        <begin position="283"/>
        <end position="312"/>
    </location>
</feature>
<accession>A0A364NF82</accession>
<gene>
    <name evidence="2" type="ORF">DDE83_000723</name>
</gene>
<organism evidence="2 3">
    <name type="scientific">Stemphylium lycopersici</name>
    <name type="common">Tomato gray leaf spot disease fungus</name>
    <name type="synonym">Thyrospora lycopersici</name>
    <dbReference type="NCBI Taxonomy" id="183478"/>
    <lineage>
        <taxon>Eukaryota</taxon>
        <taxon>Fungi</taxon>
        <taxon>Dikarya</taxon>
        <taxon>Ascomycota</taxon>
        <taxon>Pezizomycotina</taxon>
        <taxon>Dothideomycetes</taxon>
        <taxon>Pleosporomycetidae</taxon>
        <taxon>Pleosporales</taxon>
        <taxon>Pleosporineae</taxon>
        <taxon>Pleosporaceae</taxon>
        <taxon>Stemphylium</taxon>
    </lineage>
</organism>
<feature type="compositionally biased region" description="Basic and acidic residues" evidence="1">
    <location>
        <begin position="517"/>
        <end position="531"/>
    </location>
</feature>
<dbReference type="STRING" id="183478.A0A364NF82"/>
<feature type="region of interest" description="Disordered" evidence="1">
    <location>
        <begin position="162"/>
        <end position="184"/>
    </location>
</feature>
<protein>
    <submittedName>
        <fullName evidence="2">Uncharacterized protein</fullName>
    </submittedName>
</protein>